<evidence type="ECO:0000256" key="5">
    <source>
        <dbReference type="PROSITE-ProRule" id="PRU01240"/>
    </source>
</evidence>
<proteinExistence type="inferred from homology"/>
<gene>
    <name evidence="9" type="ORF">Pme01_06100</name>
</gene>
<feature type="domain" description="Peptidase S8/S53" evidence="8">
    <location>
        <begin position="51"/>
        <end position="296"/>
    </location>
</feature>
<dbReference type="SUPFAM" id="SSF52743">
    <property type="entry name" value="Subtilisin-like"/>
    <property type="match status" value="1"/>
</dbReference>
<keyword evidence="3 5" id="KW-0378">Hydrolase</keyword>
<evidence type="ECO:0000256" key="6">
    <source>
        <dbReference type="SAM" id="Phobius"/>
    </source>
</evidence>
<evidence type="ECO:0000256" key="2">
    <source>
        <dbReference type="ARBA" id="ARBA00022670"/>
    </source>
</evidence>
<dbReference type="EMBL" id="BOON01000005">
    <property type="protein sequence ID" value="GII21013.1"/>
    <property type="molecule type" value="Genomic_DNA"/>
</dbReference>
<dbReference type="Gene3D" id="3.40.50.200">
    <property type="entry name" value="Peptidase S8/S53 domain"/>
    <property type="match status" value="1"/>
</dbReference>
<evidence type="ECO:0000256" key="4">
    <source>
        <dbReference type="ARBA" id="ARBA00022825"/>
    </source>
</evidence>
<dbReference type="Pfam" id="PF00082">
    <property type="entry name" value="Peptidase_S8"/>
    <property type="match status" value="1"/>
</dbReference>
<comment type="similarity">
    <text evidence="1 5">Belongs to the peptidase S8 family.</text>
</comment>
<dbReference type="InterPro" id="IPR036852">
    <property type="entry name" value="Peptidase_S8/S53_dom_sf"/>
</dbReference>
<keyword evidence="4 5" id="KW-0720">Serine protease</keyword>
<dbReference type="InterPro" id="IPR000209">
    <property type="entry name" value="Peptidase_S8/S53_dom"/>
</dbReference>
<feature type="active site" description="Charge relay system" evidence="5">
    <location>
        <position position="94"/>
    </location>
</feature>
<dbReference type="GO" id="GO:0006508">
    <property type="term" value="P:proteolysis"/>
    <property type="evidence" value="ECO:0007669"/>
    <property type="project" value="UniProtKB-KW"/>
</dbReference>
<keyword evidence="6" id="KW-0472">Membrane</keyword>
<organism evidence="9 10">
    <name type="scientific">Planosporangium mesophilum</name>
    <dbReference type="NCBI Taxonomy" id="689768"/>
    <lineage>
        <taxon>Bacteria</taxon>
        <taxon>Bacillati</taxon>
        <taxon>Actinomycetota</taxon>
        <taxon>Actinomycetes</taxon>
        <taxon>Micromonosporales</taxon>
        <taxon>Micromonosporaceae</taxon>
        <taxon>Planosporangium</taxon>
    </lineage>
</organism>
<dbReference type="PROSITE" id="PS00136">
    <property type="entry name" value="SUBTILASE_ASP"/>
    <property type="match status" value="1"/>
</dbReference>
<accession>A0A8J3T6A2</accession>
<dbReference type="GO" id="GO:0004252">
    <property type="term" value="F:serine-type endopeptidase activity"/>
    <property type="evidence" value="ECO:0007669"/>
    <property type="project" value="UniProtKB-UniRule"/>
</dbReference>
<dbReference type="PANTHER" id="PTHR43806">
    <property type="entry name" value="PEPTIDASE S8"/>
    <property type="match status" value="1"/>
</dbReference>
<evidence type="ECO:0000256" key="3">
    <source>
        <dbReference type="ARBA" id="ARBA00022801"/>
    </source>
</evidence>
<keyword evidence="10" id="KW-1185">Reference proteome</keyword>
<dbReference type="RefSeq" id="WP_168112764.1">
    <property type="nucleotide sequence ID" value="NZ_BOON01000005.1"/>
</dbReference>
<feature type="signal peptide" evidence="7">
    <location>
        <begin position="1"/>
        <end position="27"/>
    </location>
</feature>
<dbReference type="PANTHER" id="PTHR43806:SF11">
    <property type="entry name" value="CEREVISIN-RELATED"/>
    <property type="match status" value="1"/>
</dbReference>
<evidence type="ECO:0000256" key="7">
    <source>
        <dbReference type="SAM" id="SignalP"/>
    </source>
</evidence>
<reference evidence="9" key="1">
    <citation type="submission" date="2021-01" db="EMBL/GenBank/DDBJ databases">
        <title>Whole genome shotgun sequence of Planosporangium mesophilum NBRC 109066.</title>
        <authorList>
            <person name="Komaki H."/>
            <person name="Tamura T."/>
        </authorList>
    </citation>
    <scope>NUCLEOTIDE SEQUENCE</scope>
    <source>
        <strain evidence="9">NBRC 109066</strain>
    </source>
</reference>
<evidence type="ECO:0000313" key="10">
    <source>
        <dbReference type="Proteomes" id="UP000599074"/>
    </source>
</evidence>
<feature type="transmembrane region" description="Helical" evidence="6">
    <location>
        <begin position="338"/>
        <end position="361"/>
    </location>
</feature>
<sequence length="367" mass="37330">MRWKRLRAALALAGVVSVLLPSTPAHADAVRDAQWHLGFLRIAEAHKYSEGEGIVVGLVDTGIDANHPDLAGNVLPGIDLVDPGGDGRRDEGRHGTSMAALIAGHGHAGGAGVLGIAPKAKLLPARSGRVAINFLGRESEGIQWVTQHGAKVISFSIGGPANRRLQQAVEQAQAADVVIVAAVGNVPEVKEVVYPAAYPGVIAVAGVDQAGNHAAVSVTGPEVVLSAPAVDVETAGLNGTYGKGTGTSEATAIVAGVVALVRAKYPQLSAPEVVHRLTATAIDKGPPGRDSEYGFGIVDPVAALTADVPPLKPSIAPVTAAPTPSANAQPEKKPVRTVLIVAITAIALVLVAGLVATITVLNRSRRG</sequence>
<name>A0A8J3T6A2_9ACTN</name>
<keyword evidence="7" id="KW-0732">Signal</keyword>
<feature type="chain" id="PRO_5035203150" evidence="7">
    <location>
        <begin position="28"/>
        <end position="367"/>
    </location>
</feature>
<feature type="active site" description="Charge relay system" evidence="5">
    <location>
        <position position="248"/>
    </location>
</feature>
<keyword evidence="6" id="KW-0812">Transmembrane</keyword>
<dbReference type="PROSITE" id="PS51892">
    <property type="entry name" value="SUBTILASE"/>
    <property type="match status" value="1"/>
</dbReference>
<dbReference type="AlphaFoldDB" id="A0A8J3T6A2"/>
<dbReference type="Proteomes" id="UP000599074">
    <property type="component" value="Unassembled WGS sequence"/>
</dbReference>
<protein>
    <submittedName>
        <fullName evidence="9">Type VII secretion-associated serine protease</fullName>
    </submittedName>
</protein>
<feature type="active site" description="Charge relay system" evidence="5">
    <location>
        <position position="60"/>
    </location>
</feature>
<evidence type="ECO:0000256" key="1">
    <source>
        <dbReference type="ARBA" id="ARBA00011073"/>
    </source>
</evidence>
<dbReference type="InterPro" id="IPR050131">
    <property type="entry name" value="Peptidase_S8_subtilisin-like"/>
</dbReference>
<dbReference type="InterPro" id="IPR023827">
    <property type="entry name" value="Peptidase_S8_Asp-AS"/>
</dbReference>
<keyword evidence="2 5" id="KW-0645">Protease</keyword>
<comment type="caution">
    <text evidence="9">The sequence shown here is derived from an EMBL/GenBank/DDBJ whole genome shotgun (WGS) entry which is preliminary data.</text>
</comment>
<keyword evidence="6" id="KW-1133">Transmembrane helix</keyword>
<evidence type="ECO:0000259" key="8">
    <source>
        <dbReference type="Pfam" id="PF00082"/>
    </source>
</evidence>
<evidence type="ECO:0000313" key="9">
    <source>
        <dbReference type="EMBL" id="GII21013.1"/>
    </source>
</evidence>
<dbReference type="InterPro" id="IPR015500">
    <property type="entry name" value="Peptidase_S8_subtilisin-rel"/>
</dbReference>
<dbReference type="PRINTS" id="PR00723">
    <property type="entry name" value="SUBTILISIN"/>
</dbReference>